<feature type="compositionally biased region" description="Basic and acidic residues" evidence="1">
    <location>
        <begin position="25"/>
        <end position="44"/>
    </location>
</feature>
<feature type="non-terminal residue" evidence="2">
    <location>
        <position position="1"/>
    </location>
</feature>
<dbReference type="AlphaFoldDB" id="A0AAV4MMI7"/>
<evidence type="ECO:0000313" key="3">
    <source>
        <dbReference type="Proteomes" id="UP001054945"/>
    </source>
</evidence>
<evidence type="ECO:0000313" key="2">
    <source>
        <dbReference type="EMBL" id="GIX72701.1"/>
    </source>
</evidence>
<evidence type="ECO:0000256" key="1">
    <source>
        <dbReference type="SAM" id="MobiDB-lite"/>
    </source>
</evidence>
<sequence>VTYCSAVNAGSPSAAGPQPQVHRVRPGELQHGRHHKEDDADEGRSGGLHRTRPQLGCFWKARAAAAWNMPTITYVSQPFAFC</sequence>
<organism evidence="2 3">
    <name type="scientific">Caerostris extrusa</name>
    <name type="common">Bark spider</name>
    <name type="synonym">Caerostris bankana</name>
    <dbReference type="NCBI Taxonomy" id="172846"/>
    <lineage>
        <taxon>Eukaryota</taxon>
        <taxon>Metazoa</taxon>
        <taxon>Ecdysozoa</taxon>
        <taxon>Arthropoda</taxon>
        <taxon>Chelicerata</taxon>
        <taxon>Arachnida</taxon>
        <taxon>Araneae</taxon>
        <taxon>Araneomorphae</taxon>
        <taxon>Entelegynae</taxon>
        <taxon>Araneoidea</taxon>
        <taxon>Araneidae</taxon>
        <taxon>Caerostris</taxon>
    </lineage>
</organism>
<proteinExistence type="predicted"/>
<dbReference type="EMBL" id="BPLR01002340">
    <property type="protein sequence ID" value="GIX72701.1"/>
    <property type="molecule type" value="Genomic_DNA"/>
</dbReference>
<name>A0AAV4MMI7_CAEEX</name>
<comment type="caution">
    <text evidence="2">The sequence shown here is derived from an EMBL/GenBank/DDBJ whole genome shotgun (WGS) entry which is preliminary data.</text>
</comment>
<protein>
    <submittedName>
        <fullName evidence="2">Uncharacterized protein</fullName>
    </submittedName>
</protein>
<dbReference type="Proteomes" id="UP001054945">
    <property type="component" value="Unassembled WGS sequence"/>
</dbReference>
<accession>A0AAV4MMI7</accession>
<keyword evidence="3" id="KW-1185">Reference proteome</keyword>
<feature type="region of interest" description="Disordered" evidence="1">
    <location>
        <begin position="1"/>
        <end position="51"/>
    </location>
</feature>
<gene>
    <name evidence="2" type="ORF">CEXT_268771</name>
</gene>
<reference evidence="2 3" key="1">
    <citation type="submission" date="2021-06" db="EMBL/GenBank/DDBJ databases">
        <title>Caerostris extrusa draft genome.</title>
        <authorList>
            <person name="Kono N."/>
            <person name="Arakawa K."/>
        </authorList>
    </citation>
    <scope>NUCLEOTIDE SEQUENCE [LARGE SCALE GENOMIC DNA]</scope>
</reference>